<dbReference type="Gene3D" id="4.10.240.10">
    <property type="entry name" value="Zn(2)-C6 fungal-type DNA-binding domain"/>
    <property type="match status" value="1"/>
</dbReference>
<dbReference type="HOGENOM" id="CLU_023417_3_0_1"/>
<keyword evidence="3" id="KW-0238">DNA-binding</keyword>
<dbReference type="GO" id="GO:0003677">
    <property type="term" value="F:DNA binding"/>
    <property type="evidence" value="ECO:0007669"/>
    <property type="project" value="UniProtKB-KW"/>
</dbReference>
<evidence type="ECO:0000313" key="10">
    <source>
        <dbReference type="Proteomes" id="UP000019484"/>
    </source>
</evidence>
<accession>W9Z9I4</accession>
<evidence type="ECO:0000256" key="1">
    <source>
        <dbReference type="ARBA" id="ARBA00004123"/>
    </source>
</evidence>
<protein>
    <recommendedName>
        <fullName evidence="8">Zn(2)-C6 fungal-type domain-containing protein</fullName>
    </recommendedName>
</protein>
<dbReference type="InterPro" id="IPR001138">
    <property type="entry name" value="Zn2Cys6_DnaBD"/>
</dbReference>
<keyword evidence="7" id="KW-0472">Membrane</keyword>
<dbReference type="Proteomes" id="UP000019484">
    <property type="component" value="Unassembled WGS sequence"/>
</dbReference>
<keyword evidence="4" id="KW-0804">Transcription</keyword>
<dbReference type="PANTHER" id="PTHR37534">
    <property type="entry name" value="TRANSCRIPTIONAL ACTIVATOR PROTEIN UGA3"/>
    <property type="match status" value="1"/>
</dbReference>
<dbReference type="RefSeq" id="XP_007723373.1">
    <property type="nucleotide sequence ID" value="XM_007725183.1"/>
</dbReference>
<dbReference type="InterPro" id="IPR036864">
    <property type="entry name" value="Zn2-C6_fun-type_DNA-bd_sf"/>
</dbReference>
<keyword evidence="2" id="KW-0805">Transcription regulation</keyword>
<evidence type="ECO:0000256" key="6">
    <source>
        <dbReference type="SAM" id="MobiDB-lite"/>
    </source>
</evidence>
<reference evidence="9 10" key="1">
    <citation type="submission" date="2013-03" db="EMBL/GenBank/DDBJ databases">
        <title>The Genome Sequence of Capronia coronata CBS 617.96.</title>
        <authorList>
            <consortium name="The Broad Institute Genomics Platform"/>
            <person name="Cuomo C."/>
            <person name="de Hoog S."/>
            <person name="Gorbushina A."/>
            <person name="Walker B."/>
            <person name="Young S.K."/>
            <person name="Zeng Q."/>
            <person name="Gargeya S."/>
            <person name="Fitzgerald M."/>
            <person name="Haas B."/>
            <person name="Abouelleil A."/>
            <person name="Allen A.W."/>
            <person name="Alvarado L."/>
            <person name="Arachchi H.M."/>
            <person name="Berlin A.M."/>
            <person name="Chapman S.B."/>
            <person name="Gainer-Dewar J."/>
            <person name="Goldberg J."/>
            <person name="Griggs A."/>
            <person name="Gujja S."/>
            <person name="Hansen M."/>
            <person name="Howarth C."/>
            <person name="Imamovic A."/>
            <person name="Ireland A."/>
            <person name="Larimer J."/>
            <person name="McCowan C."/>
            <person name="Murphy C."/>
            <person name="Pearson M."/>
            <person name="Poon T.W."/>
            <person name="Priest M."/>
            <person name="Roberts A."/>
            <person name="Saif S."/>
            <person name="Shea T."/>
            <person name="Sisk P."/>
            <person name="Sykes S."/>
            <person name="Wortman J."/>
            <person name="Nusbaum C."/>
            <person name="Birren B."/>
        </authorList>
    </citation>
    <scope>NUCLEOTIDE SEQUENCE [LARGE SCALE GENOMIC DNA]</scope>
    <source>
        <strain evidence="9 10">CBS 617.96</strain>
    </source>
</reference>
<feature type="region of interest" description="Disordered" evidence="6">
    <location>
        <begin position="40"/>
        <end position="71"/>
    </location>
</feature>
<keyword evidence="7" id="KW-1133">Transmembrane helix</keyword>
<dbReference type="AlphaFoldDB" id="W9Z9I4"/>
<evidence type="ECO:0000256" key="4">
    <source>
        <dbReference type="ARBA" id="ARBA00023163"/>
    </source>
</evidence>
<evidence type="ECO:0000256" key="7">
    <source>
        <dbReference type="SAM" id="Phobius"/>
    </source>
</evidence>
<dbReference type="OrthoDB" id="1919336at2759"/>
<dbReference type="PANTHER" id="PTHR37534:SF46">
    <property type="entry name" value="ZN(II)2CYS6 TRANSCRIPTION FACTOR (EUROFUNG)"/>
    <property type="match status" value="1"/>
</dbReference>
<dbReference type="InterPro" id="IPR021858">
    <property type="entry name" value="Fun_TF"/>
</dbReference>
<comment type="subcellular location">
    <subcellularLocation>
        <location evidence="1">Nucleus</location>
    </subcellularLocation>
</comment>
<gene>
    <name evidence="9" type="ORF">A1O1_04288</name>
</gene>
<proteinExistence type="predicted"/>
<name>W9Z9I4_9EURO</name>
<dbReference type="Pfam" id="PF00172">
    <property type="entry name" value="Zn_clus"/>
    <property type="match status" value="1"/>
</dbReference>
<evidence type="ECO:0000256" key="3">
    <source>
        <dbReference type="ARBA" id="ARBA00023125"/>
    </source>
</evidence>
<keyword evidence="10" id="KW-1185">Reference proteome</keyword>
<dbReference type="GO" id="GO:0008270">
    <property type="term" value="F:zinc ion binding"/>
    <property type="evidence" value="ECO:0007669"/>
    <property type="project" value="InterPro"/>
</dbReference>
<dbReference type="GO" id="GO:0000981">
    <property type="term" value="F:DNA-binding transcription factor activity, RNA polymerase II-specific"/>
    <property type="evidence" value="ECO:0007669"/>
    <property type="project" value="InterPro"/>
</dbReference>
<dbReference type="EMBL" id="AMWN01000003">
    <property type="protein sequence ID" value="EXJ91179.1"/>
    <property type="molecule type" value="Genomic_DNA"/>
</dbReference>
<evidence type="ECO:0000313" key="9">
    <source>
        <dbReference type="EMBL" id="EXJ91179.1"/>
    </source>
</evidence>
<feature type="domain" description="Zn(2)-C6 fungal-type" evidence="8">
    <location>
        <begin position="1"/>
        <end position="29"/>
    </location>
</feature>
<sequence>MTCRARRKKCNEQRPRCEKCVKSNRACLWPDEDDLFDRRHRRVSKSPRLSPKSPELTKTGRKPSVTAQSATNRRGQSLLVCREICFKTDLFNSAMFKSDLEVDCMRHFFDGFLPLLILSNAHPGFYSAYVPEVVDMLLQFDGLKDVALACGASHLHLATGSPQMNESGLVYYSRAVSKVNQALNKIDWSRDDYNVAVLLAITFLYIHGAFALHTNGDIPKHVMGAVQLINLQYAQSRKPPLARPIHRIIWESILYQMFRQTVRRPFSVGFQPDFDFVARAEGVLQSLTFPDASPADNSPVIGIPLDLQKLIIEVVQLCKSPFVPRPEVLRDLEIRMKHWEGTILEDGHCIKQERHTSLMSTPSDRAGVFYQHSTSLHILAASLLLDWVSRCHEVPCGAEPHLPTPCNSWQVRKALHIMRCPQANEDWLRCYLGSWPSLIFGYAVDKPEEVALIRSDLQQRFQKLYSSEELLFLAELESVWHARGIGH</sequence>
<comment type="caution">
    <text evidence="9">The sequence shown here is derived from an EMBL/GenBank/DDBJ whole genome shotgun (WGS) entry which is preliminary data.</text>
</comment>
<dbReference type="PROSITE" id="PS50048">
    <property type="entry name" value="ZN2_CY6_FUNGAL_2"/>
    <property type="match status" value="1"/>
</dbReference>
<dbReference type="GO" id="GO:0005634">
    <property type="term" value="C:nucleus"/>
    <property type="evidence" value="ECO:0007669"/>
    <property type="project" value="UniProtKB-SubCell"/>
</dbReference>
<keyword evidence="5" id="KW-0539">Nucleus</keyword>
<dbReference type="eggNOG" id="ENOG502SPH6">
    <property type="taxonomic scope" value="Eukaryota"/>
</dbReference>
<dbReference type="GeneID" id="19159172"/>
<dbReference type="CDD" id="cd00067">
    <property type="entry name" value="GAL4"/>
    <property type="match status" value="1"/>
</dbReference>
<dbReference type="Pfam" id="PF11951">
    <property type="entry name" value="Fungal_trans_2"/>
    <property type="match status" value="1"/>
</dbReference>
<feature type="transmembrane region" description="Helical" evidence="7">
    <location>
        <begin position="193"/>
        <end position="212"/>
    </location>
</feature>
<organism evidence="9 10">
    <name type="scientific">Capronia coronata CBS 617.96</name>
    <dbReference type="NCBI Taxonomy" id="1182541"/>
    <lineage>
        <taxon>Eukaryota</taxon>
        <taxon>Fungi</taxon>
        <taxon>Dikarya</taxon>
        <taxon>Ascomycota</taxon>
        <taxon>Pezizomycotina</taxon>
        <taxon>Eurotiomycetes</taxon>
        <taxon>Chaetothyriomycetidae</taxon>
        <taxon>Chaetothyriales</taxon>
        <taxon>Herpotrichiellaceae</taxon>
        <taxon>Capronia</taxon>
    </lineage>
</organism>
<dbReference type="SUPFAM" id="SSF57701">
    <property type="entry name" value="Zn2/Cys6 DNA-binding domain"/>
    <property type="match status" value="1"/>
</dbReference>
<dbReference type="STRING" id="1182541.W9Z9I4"/>
<keyword evidence="7" id="KW-0812">Transmembrane</keyword>
<evidence type="ECO:0000256" key="2">
    <source>
        <dbReference type="ARBA" id="ARBA00023015"/>
    </source>
</evidence>
<evidence type="ECO:0000259" key="8">
    <source>
        <dbReference type="PROSITE" id="PS50048"/>
    </source>
</evidence>
<evidence type="ECO:0000256" key="5">
    <source>
        <dbReference type="ARBA" id="ARBA00023242"/>
    </source>
</evidence>